<gene>
    <name evidence="2" type="ORF">Asera_61270</name>
</gene>
<evidence type="ECO:0000313" key="3">
    <source>
        <dbReference type="Proteomes" id="UP000680750"/>
    </source>
</evidence>
<name>A0A810L9R9_9ACTN</name>
<dbReference type="RefSeq" id="WP_030447024.1">
    <property type="nucleotide sequence ID" value="NZ_AP023354.1"/>
</dbReference>
<evidence type="ECO:0008006" key="4">
    <source>
        <dbReference type="Google" id="ProtNLM"/>
    </source>
</evidence>
<keyword evidence="3" id="KW-1185">Reference proteome</keyword>
<keyword evidence="1" id="KW-0812">Transmembrane</keyword>
<keyword evidence="1" id="KW-0472">Membrane</keyword>
<evidence type="ECO:0000256" key="1">
    <source>
        <dbReference type="SAM" id="Phobius"/>
    </source>
</evidence>
<reference evidence="2" key="1">
    <citation type="submission" date="2020-08" db="EMBL/GenBank/DDBJ databases">
        <title>Whole genome shotgun sequence of Actinocatenispora sera NBRC 101916.</title>
        <authorList>
            <person name="Komaki H."/>
            <person name="Tamura T."/>
        </authorList>
    </citation>
    <scope>NUCLEOTIDE SEQUENCE</scope>
    <source>
        <strain evidence="2">NBRC 101916</strain>
    </source>
</reference>
<protein>
    <recommendedName>
        <fullName evidence="4">DUF3592 domain-containing protein</fullName>
    </recommendedName>
</protein>
<sequence>MPVLIMFLTIAAVGVAFLVATLVPILRSAAVRRTGTRVTGSVTGNDIKRVGNGASWRVPTVGYTLDGHRYDARLANYTSNAGLPEGSAVRLAVSPKNPYRPVAVELSSWPTVYWCLIPIAVGVLGALCTGIR</sequence>
<dbReference type="EMBL" id="AP023354">
    <property type="protein sequence ID" value="BCJ32019.1"/>
    <property type="molecule type" value="Genomic_DNA"/>
</dbReference>
<dbReference type="KEGG" id="aser:Asera_61270"/>
<proteinExistence type="predicted"/>
<organism evidence="2 3">
    <name type="scientific">Actinocatenispora sera</name>
    <dbReference type="NCBI Taxonomy" id="390989"/>
    <lineage>
        <taxon>Bacteria</taxon>
        <taxon>Bacillati</taxon>
        <taxon>Actinomycetota</taxon>
        <taxon>Actinomycetes</taxon>
        <taxon>Micromonosporales</taxon>
        <taxon>Micromonosporaceae</taxon>
        <taxon>Actinocatenispora</taxon>
    </lineage>
</organism>
<keyword evidence="1" id="KW-1133">Transmembrane helix</keyword>
<dbReference type="AlphaFoldDB" id="A0A810L9R9"/>
<accession>A0A810L9R9</accession>
<feature type="transmembrane region" description="Helical" evidence="1">
    <location>
        <begin position="111"/>
        <end position="131"/>
    </location>
</feature>
<dbReference type="Proteomes" id="UP000680750">
    <property type="component" value="Chromosome"/>
</dbReference>
<evidence type="ECO:0000313" key="2">
    <source>
        <dbReference type="EMBL" id="BCJ32019.1"/>
    </source>
</evidence>